<dbReference type="PANTHER" id="PTHR16305:SF28">
    <property type="entry name" value="GUANYLATE CYCLASE DOMAIN-CONTAINING PROTEIN"/>
    <property type="match status" value="1"/>
</dbReference>
<dbReference type="Gene3D" id="1.25.40.10">
    <property type="entry name" value="Tetratricopeptide repeat domain"/>
    <property type="match status" value="1"/>
</dbReference>
<dbReference type="PANTHER" id="PTHR16305">
    <property type="entry name" value="TESTICULAR SOLUBLE ADENYLYL CYCLASE"/>
    <property type="match status" value="1"/>
</dbReference>
<proteinExistence type="predicted"/>
<comment type="caution">
    <text evidence="6">The sequence shown here is derived from an EMBL/GenBank/DDBJ whole genome shotgun (WGS) entry which is preliminary data.</text>
</comment>
<keyword evidence="2" id="KW-0067">ATP-binding</keyword>
<dbReference type="InterPro" id="IPR001867">
    <property type="entry name" value="OmpR/PhoB-type_DNA-bd"/>
</dbReference>
<gene>
    <name evidence="6" type="ORF">ETSY2_22405</name>
</gene>
<dbReference type="SUPFAM" id="SSF52540">
    <property type="entry name" value="P-loop containing nucleoside triphosphate hydrolases"/>
    <property type="match status" value="1"/>
</dbReference>
<dbReference type="AlphaFoldDB" id="W4M6H1"/>
<dbReference type="EMBL" id="AZHX01000934">
    <property type="protein sequence ID" value="ETX05536.1"/>
    <property type="molecule type" value="Genomic_DNA"/>
</dbReference>
<organism evidence="6 7">
    <name type="scientific">Candidatus Entotheonella gemina</name>
    <dbReference type="NCBI Taxonomy" id="1429439"/>
    <lineage>
        <taxon>Bacteria</taxon>
        <taxon>Pseudomonadati</taxon>
        <taxon>Nitrospinota/Tectimicrobiota group</taxon>
        <taxon>Candidatus Tectimicrobiota</taxon>
        <taxon>Candidatus Entotheonellia</taxon>
        <taxon>Candidatus Entotheonellales</taxon>
        <taxon>Candidatus Entotheonellaceae</taxon>
        <taxon>Candidatus Entotheonella</taxon>
    </lineage>
</organism>
<evidence type="ECO:0000259" key="5">
    <source>
        <dbReference type="PROSITE" id="PS51755"/>
    </source>
</evidence>
<dbReference type="GO" id="GO:0004016">
    <property type="term" value="F:adenylate cyclase activity"/>
    <property type="evidence" value="ECO:0007669"/>
    <property type="project" value="TreeGrafter"/>
</dbReference>
<dbReference type="GO" id="GO:0000160">
    <property type="term" value="P:phosphorelay signal transduction system"/>
    <property type="evidence" value="ECO:0007669"/>
    <property type="project" value="InterPro"/>
</dbReference>
<dbReference type="Pfam" id="PF00486">
    <property type="entry name" value="Trans_reg_C"/>
    <property type="match status" value="1"/>
</dbReference>
<name>W4M6H1_9BACT</name>
<dbReference type="Pfam" id="PF13191">
    <property type="entry name" value="AAA_16"/>
    <property type="match status" value="1"/>
</dbReference>
<evidence type="ECO:0000256" key="1">
    <source>
        <dbReference type="ARBA" id="ARBA00022741"/>
    </source>
</evidence>
<feature type="domain" description="OmpR/PhoB-type" evidence="5">
    <location>
        <begin position="4"/>
        <end position="102"/>
    </location>
</feature>
<dbReference type="SMART" id="SM00862">
    <property type="entry name" value="Trans_reg_C"/>
    <property type="match status" value="1"/>
</dbReference>
<feature type="non-terminal residue" evidence="6">
    <location>
        <position position="971"/>
    </location>
</feature>
<dbReference type="InterPro" id="IPR041664">
    <property type="entry name" value="AAA_16"/>
</dbReference>
<evidence type="ECO:0000256" key="4">
    <source>
        <dbReference type="PROSITE-ProRule" id="PRU01091"/>
    </source>
</evidence>
<dbReference type="Proteomes" id="UP000019140">
    <property type="component" value="Unassembled WGS sequence"/>
</dbReference>
<evidence type="ECO:0000313" key="7">
    <source>
        <dbReference type="Proteomes" id="UP000019140"/>
    </source>
</evidence>
<dbReference type="InterPro" id="IPR027417">
    <property type="entry name" value="P-loop_NTPase"/>
</dbReference>
<keyword evidence="3 4" id="KW-0238">DNA-binding</keyword>
<protein>
    <recommendedName>
        <fullName evidence="5">OmpR/PhoB-type domain-containing protein</fullName>
    </recommendedName>
</protein>
<dbReference type="InterPro" id="IPR011990">
    <property type="entry name" value="TPR-like_helical_dom_sf"/>
</dbReference>
<dbReference type="Gene3D" id="1.10.10.10">
    <property type="entry name" value="Winged helix-like DNA-binding domain superfamily/Winged helix DNA-binding domain"/>
    <property type="match status" value="1"/>
</dbReference>
<dbReference type="HOGENOM" id="CLU_004435_2_0_7"/>
<evidence type="ECO:0000256" key="2">
    <source>
        <dbReference type="ARBA" id="ARBA00022840"/>
    </source>
</evidence>
<dbReference type="Gene3D" id="3.40.50.300">
    <property type="entry name" value="P-loop containing nucleotide triphosphate hydrolases"/>
    <property type="match status" value="1"/>
</dbReference>
<dbReference type="GO" id="GO:0006355">
    <property type="term" value="P:regulation of DNA-templated transcription"/>
    <property type="evidence" value="ECO:0007669"/>
    <property type="project" value="InterPro"/>
</dbReference>
<dbReference type="InterPro" id="IPR036388">
    <property type="entry name" value="WH-like_DNA-bd_sf"/>
</dbReference>
<dbReference type="PROSITE" id="PS51755">
    <property type="entry name" value="OMPR_PHOB"/>
    <property type="match status" value="1"/>
</dbReference>
<evidence type="ECO:0000313" key="6">
    <source>
        <dbReference type="EMBL" id="ETX05536.1"/>
    </source>
</evidence>
<dbReference type="GO" id="GO:0005524">
    <property type="term" value="F:ATP binding"/>
    <property type="evidence" value="ECO:0007669"/>
    <property type="project" value="UniProtKB-KW"/>
</dbReference>
<dbReference type="CDD" id="cd00383">
    <property type="entry name" value="trans_reg_C"/>
    <property type="match status" value="1"/>
</dbReference>
<dbReference type="InterPro" id="IPR016032">
    <property type="entry name" value="Sig_transdc_resp-reg_C-effctor"/>
</dbReference>
<evidence type="ECO:0000256" key="3">
    <source>
        <dbReference type="ARBA" id="ARBA00023125"/>
    </source>
</evidence>
<dbReference type="SUPFAM" id="SSF48452">
    <property type="entry name" value="TPR-like"/>
    <property type="match status" value="2"/>
</dbReference>
<keyword evidence="1" id="KW-0547">Nucleotide-binding</keyword>
<reference evidence="6 7" key="1">
    <citation type="journal article" date="2014" name="Nature">
        <title>An environmental bacterial taxon with a large and distinct metabolic repertoire.</title>
        <authorList>
            <person name="Wilson M.C."/>
            <person name="Mori T."/>
            <person name="Ruckert C."/>
            <person name="Uria A.R."/>
            <person name="Helf M.J."/>
            <person name="Takada K."/>
            <person name="Gernert C."/>
            <person name="Steffens U.A."/>
            <person name="Heycke N."/>
            <person name="Schmitt S."/>
            <person name="Rinke C."/>
            <person name="Helfrich E.J."/>
            <person name="Brachmann A.O."/>
            <person name="Gurgui C."/>
            <person name="Wakimoto T."/>
            <person name="Kracht M."/>
            <person name="Crusemann M."/>
            <person name="Hentschel U."/>
            <person name="Abe I."/>
            <person name="Matsunaga S."/>
            <person name="Kalinowski J."/>
            <person name="Takeyama H."/>
            <person name="Piel J."/>
        </authorList>
    </citation>
    <scope>NUCLEOTIDE SEQUENCE [LARGE SCALE GENOMIC DNA]</scope>
    <source>
        <strain evidence="7">TSY2</strain>
    </source>
</reference>
<keyword evidence="7" id="KW-1185">Reference proteome</keyword>
<dbReference type="GO" id="GO:0005737">
    <property type="term" value="C:cytoplasm"/>
    <property type="evidence" value="ECO:0007669"/>
    <property type="project" value="TreeGrafter"/>
</dbReference>
<sequence>MQPAPQWYFESFRLDLNGGCLWRDTEMIPLRPKTFAVLVYLVDHAGQLVTKQDLLDAVWPQTSVGDSVLKACLHEIRQALGDTAKLQQFIRTVHRRGYRFIAPVTASDVPEVHVPEEVAASGEFPPKAISKPPVAHGSGILVDREVVLDRLQASLERSRQGERQIVFVTGEAGIGKTSVIEAFMRAQPATAGFVLGQCMEQHGLGEAYDPVLEMLGKLCRGLHGERITAVLRQHAPTWLVQMPWLLDDGDRETLQRELLGATRERMLRELPEALEVITLDIPLVMILEDLHWSDYATLDLIAGLARRREPMRLLLIATYRPVEVILRNHPLREVKPDLVLHQQCTELVLELLDEKAVRMYLTARFPGSQLPVALTRLIYRRTDGNPLFLVQLTEALITQGFLVNRGDRWGLEGGLDTVEMALPETLRQMIEQQLRRLEPEALRVLETASVVGVVFTAASVAAAMACDVETVEEWCEQLVHQQHILRPEALRTWPDGTVSARYEFCHGLFQHVAYQRIGVARRVRLHRRIGERVESAYGDRVAEIAAELAMHYRRGQDHARAVRYLRLAADNASRRYANREAVDFLTHALQLAGQLSGAEYATQYTAILEQRGMVYRMMGHMQAAAEDFTALAAYAHMHAQTEAAIDALFYRAGVLSWLDREQCLATVAEAVSLSQTLQDETVRIYSRSWAGYWHLLWRGWQGTDAQACANAVTAARQAGDRELLGPHIGRYAYFRSLQSAYPEACEAAEEGIRLACEAGDASEFLLCHFFLAWSLLHWGQWGEMRRVLREGLTMAERNGHHRWAMLLRLEEAWLYEQLGDWSRAYELAQQGLVEANEAQLGYGQLVGTVLLGRAALGLGQLQQAFQYLDTMTRKLDAERMLMDWIWLMPLHQSLSDYWLQLCEYEHAQREAQCVGEVASQPGEVTYLAQAWCTQAEVALTRQQWPEAEQKLNEALTLVATAEAPLAAWRVY</sequence>
<dbReference type="SUPFAM" id="SSF46894">
    <property type="entry name" value="C-terminal effector domain of the bipartite response regulators"/>
    <property type="match status" value="1"/>
</dbReference>
<dbReference type="GO" id="GO:0003677">
    <property type="term" value="F:DNA binding"/>
    <property type="evidence" value="ECO:0007669"/>
    <property type="project" value="UniProtKB-UniRule"/>
</dbReference>
<feature type="DNA-binding region" description="OmpR/PhoB-type" evidence="4">
    <location>
        <begin position="4"/>
        <end position="102"/>
    </location>
</feature>
<accession>W4M6H1</accession>